<accession>A0A1J9Q0H2</accession>
<dbReference type="Proteomes" id="UP000242791">
    <property type="component" value="Unassembled WGS sequence"/>
</dbReference>
<gene>
    <name evidence="2" type="ORF">ACJ73_10302</name>
</gene>
<dbReference type="OrthoDB" id="10549986at2759"/>
<protein>
    <submittedName>
        <fullName evidence="2">Uncharacterized protein</fullName>
    </submittedName>
</protein>
<feature type="region of interest" description="Disordered" evidence="1">
    <location>
        <begin position="181"/>
        <end position="214"/>
    </location>
</feature>
<reference evidence="2 3" key="1">
    <citation type="submission" date="2015-08" db="EMBL/GenBank/DDBJ databases">
        <title>Emmonsia species relationships and genome sequence.</title>
        <authorList>
            <person name="Cuomo C.A."/>
            <person name="Schwartz I.S."/>
            <person name="Kenyon C."/>
            <person name="De Hoog G.S."/>
            <person name="Govender N.P."/>
            <person name="Botha A."/>
            <person name="Moreno L."/>
            <person name="De Vries M."/>
            <person name="Munoz J.F."/>
            <person name="Stielow J.B."/>
        </authorList>
    </citation>
    <scope>NUCLEOTIDE SEQUENCE [LARGE SCALE GENOMIC DNA]</scope>
    <source>
        <strain evidence="2 3">EI222</strain>
    </source>
</reference>
<comment type="caution">
    <text evidence="2">The sequence shown here is derived from an EMBL/GenBank/DDBJ whole genome shotgun (WGS) entry which is preliminary data.</text>
</comment>
<evidence type="ECO:0000256" key="1">
    <source>
        <dbReference type="SAM" id="MobiDB-lite"/>
    </source>
</evidence>
<keyword evidence="3" id="KW-1185">Reference proteome</keyword>
<dbReference type="AlphaFoldDB" id="A0A1J9Q0H2"/>
<dbReference type="EMBL" id="LGTZ01003696">
    <property type="protein sequence ID" value="OJD09452.1"/>
    <property type="molecule type" value="Genomic_DNA"/>
</dbReference>
<proteinExistence type="predicted"/>
<sequence>MAWLSDFGFGESLDSRSAIGAFGRGKSGAFIERQLEKLLHQQSAQRLPSLTDRRQHLQKTPRLLTSTPGTTRKKGNRSPCNTRMQHRARVTIEHTPGSERELALSMRMNTNWSWGRRIVDELGGPVSSSHDHCVPRYSLVPSAAKQLSVRFADIPRQSTESWAWAWQAMRRRDTALGYKDARPTFPRGANASINTSRRLSEGGILRPHPSHVSS</sequence>
<evidence type="ECO:0000313" key="2">
    <source>
        <dbReference type="EMBL" id="OJD09452.1"/>
    </source>
</evidence>
<organism evidence="2 3">
    <name type="scientific">Blastomyces percursus</name>
    <dbReference type="NCBI Taxonomy" id="1658174"/>
    <lineage>
        <taxon>Eukaryota</taxon>
        <taxon>Fungi</taxon>
        <taxon>Dikarya</taxon>
        <taxon>Ascomycota</taxon>
        <taxon>Pezizomycotina</taxon>
        <taxon>Eurotiomycetes</taxon>
        <taxon>Eurotiomycetidae</taxon>
        <taxon>Onygenales</taxon>
        <taxon>Ajellomycetaceae</taxon>
        <taxon>Blastomyces</taxon>
    </lineage>
</organism>
<feature type="region of interest" description="Disordered" evidence="1">
    <location>
        <begin position="45"/>
        <end position="81"/>
    </location>
</feature>
<dbReference type="VEuPathDB" id="FungiDB:ACJ73_10302"/>
<evidence type="ECO:0000313" key="3">
    <source>
        <dbReference type="Proteomes" id="UP000242791"/>
    </source>
</evidence>
<name>A0A1J9Q0H2_9EURO</name>